<evidence type="ECO:0000256" key="1">
    <source>
        <dbReference type="SAM" id="MobiDB-lite"/>
    </source>
</evidence>
<dbReference type="Proteomes" id="UP001501294">
    <property type="component" value="Unassembled WGS sequence"/>
</dbReference>
<sequence length="132" mass="14303">MIKVIGFMCLLMSSVVGASLTEEPVEREDTKLVLLQATSVLGETQVGLVVTFIETTLGVNLNENAAKADSKAYKYKSNKWITPVQQQLIADTLPINYEVRVTFPIDTADFKPRPGEGGGNGSLKGSGKTKRK</sequence>
<protein>
    <submittedName>
        <fullName evidence="3">Uncharacterized protein</fullName>
    </submittedName>
</protein>
<gene>
    <name evidence="3" type="ORF">GCM10023150_15370</name>
</gene>
<evidence type="ECO:0000313" key="3">
    <source>
        <dbReference type="EMBL" id="GAA4350122.1"/>
    </source>
</evidence>
<accession>A0ABP8I2T4</accession>
<comment type="caution">
    <text evidence="3">The sequence shown here is derived from an EMBL/GenBank/DDBJ whole genome shotgun (WGS) entry which is preliminary data.</text>
</comment>
<dbReference type="EMBL" id="BAABFU010000002">
    <property type="protein sequence ID" value="GAA4350122.1"/>
    <property type="molecule type" value="Genomic_DNA"/>
</dbReference>
<organism evidence="3 4">
    <name type="scientific">Kangiella taiwanensis</name>
    <dbReference type="NCBI Taxonomy" id="1079179"/>
    <lineage>
        <taxon>Bacteria</taxon>
        <taxon>Pseudomonadati</taxon>
        <taxon>Pseudomonadota</taxon>
        <taxon>Gammaproteobacteria</taxon>
        <taxon>Kangiellales</taxon>
        <taxon>Kangiellaceae</taxon>
        <taxon>Kangiella</taxon>
    </lineage>
</organism>
<feature type="region of interest" description="Disordered" evidence="1">
    <location>
        <begin position="108"/>
        <end position="132"/>
    </location>
</feature>
<dbReference type="RefSeq" id="WP_223578349.1">
    <property type="nucleotide sequence ID" value="NZ_BAABFU010000002.1"/>
</dbReference>
<keyword evidence="4" id="KW-1185">Reference proteome</keyword>
<feature type="signal peptide" evidence="2">
    <location>
        <begin position="1"/>
        <end position="18"/>
    </location>
</feature>
<evidence type="ECO:0000313" key="4">
    <source>
        <dbReference type="Proteomes" id="UP001501294"/>
    </source>
</evidence>
<keyword evidence="2" id="KW-0732">Signal</keyword>
<feature type="chain" id="PRO_5046063792" evidence="2">
    <location>
        <begin position="19"/>
        <end position="132"/>
    </location>
</feature>
<reference evidence="4" key="1">
    <citation type="journal article" date="2019" name="Int. J. Syst. Evol. Microbiol.">
        <title>The Global Catalogue of Microorganisms (GCM) 10K type strain sequencing project: providing services to taxonomists for standard genome sequencing and annotation.</title>
        <authorList>
            <consortium name="The Broad Institute Genomics Platform"/>
            <consortium name="The Broad Institute Genome Sequencing Center for Infectious Disease"/>
            <person name="Wu L."/>
            <person name="Ma J."/>
        </authorList>
    </citation>
    <scope>NUCLEOTIDE SEQUENCE [LARGE SCALE GENOMIC DNA]</scope>
    <source>
        <strain evidence="4">JCM 17727</strain>
    </source>
</reference>
<feature type="compositionally biased region" description="Gly residues" evidence="1">
    <location>
        <begin position="115"/>
        <end position="124"/>
    </location>
</feature>
<evidence type="ECO:0000256" key="2">
    <source>
        <dbReference type="SAM" id="SignalP"/>
    </source>
</evidence>
<name>A0ABP8I2T4_9GAMM</name>
<proteinExistence type="predicted"/>